<feature type="domain" description="Mur ligase C-terminal" evidence="10">
    <location>
        <begin position="347"/>
        <end position="460"/>
    </location>
</feature>
<evidence type="ECO:0000256" key="9">
    <source>
        <dbReference type="SAM" id="MobiDB-lite"/>
    </source>
</evidence>
<proteinExistence type="inferred from homology"/>
<dbReference type="InterPro" id="IPR005762">
    <property type="entry name" value="MurD"/>
</dbReference>
<dbReference type="InterPro" id="IPR004101">
    <property type="entry name" value="Mur_ligase_C"/>
</dbReference>
<keyword evidence="7 8" id="KW-0131">Cell cycle</keyword>
<accession>G4MC56</accession>
<comment type="catalytic activity">
    <reaction evidence="7 8">
        <text>UDP-N-acetyl-alpha-D-muramoyl-L-alanine + D-glutamate + ATP = UDP-N-acetyl-alpha-D-muramoyl-L-alanyl-D-glutamate + ADP + phosphate + H(+)</text>
        <dbReference type="Rhea" id="RHEA:16429"/>
        <dbReference type="ChEBI" id="CHEBI:15378"/>
        <dbReference type="ChEBI" id="CHEBI:29986"/>
        <dbReference type="ChEBI" id="CHEBI:30616"/>
        <dbReference type="ChEBI" id="CHEBI:43474"/>
        <dbReference type="ChEBI" id="CHEBI:83898"/>
        <dbReference type="ChEBI" id="CHEBI:83900"/>
        <dbReference type="ChEBI" id="CHEBI:456216"/>
        <dbReference type="EC" id="6.3.2.9"/>
    </reaction>
</comment>
<keyword evidence="3 7" id="KW-0963">Cytoplasm</keyword>
<keyword evidence="7 8" id="KW-0133">Cell shape</keyword>
<dbReference type="InterPro" id="IPR013221">
    <property type="entry name" value="Mur_ligase_cen"/>
</dbReference>
<keyword evidence="6 7" id="KW-0067">ATP-binding</keyword>
<dbReference type="HOGENOM" id="CLU_032540_1_1_4"/>
<dbReference type="InterPro" id="IPR036565">
    <property type="entry name" value="Mur-like_cat_sf"/>
</dbReference>
<evidence type="ECO:0000259" key="11">
    <source>
        <dbReference type="Pfam" id="PF08245"/>
    </source>
</evidence>
<comment type="similarity">
    <text evidence="7">Belongs to the MurCDEF family.</text>
</comment>
<dbReference type="GO" id="GO:0009252">
    <property type="term" value="P:peptidoglycan biosynthetic process"/>
    <property type="evidence" value="ECO:0007669"/>
    <property type="project" value="UniProtKB-UniRule"/>
</dbReference>
<evidence type="ECO:0000259" key="10">
    <source>
        <dbReference type="Pfam" id="PF02875"/>
    </source>
</evidence>
<keyword evidence="4 7" id="KW-0436">Ligase</keyword>
<dbReference type="Gene3D" id="3.90.190.20">
    <property type="entry name" value="Mur ligase, C-terminal domain"/>
    <property type="match status" value="1"/>
</dbReference>
<keyword evidence="7 8" id="KW-0132">Cell division</keyword>
<name>G4MC56_9BURK</name>
<dbReference type="GO" id="GO:0008360">
    <property type="term" value="P:regulation of cell shape"/>
    <property type="evidence" value="ECO:0007669"/>
    <property type="project" value="UniProtKB-KW"/>
</dbReference>
<gene>
    <name evidence="7" type="primary">murD</name>
    <name evidence="12" type="ORF">BKIR_c34_2541</name>
</gene>
<reference evidence="12 13" key="1">
    <citation type="submission" date="2011-09" db="EMBL/GenBank/DDBJ databases">
        <authorList>
            <person name="Carlier A."/>
        </authorList>
    </citation>
    <scope>NUCLEOTIDE SEQUENCE [LARGE SCALE GENOMIC DNA]</scope>
    <source>
        <strain evidence="12 13">UZHbot1</strain>
    </source>
</reference>
<dbReference type="UniPathway" id="UPA00219"/>
<evidence type="ECO:0000256" key="2">
    <source>
        <dbReference type="ARBA" id="ARBA00004752"/>
    </source>
</evidence>
<keyword evidence="13" id="KW-1185">Reference proteome</keyword>
<keyword evidence="5 7" id="KW-0547">Nucleotide-binding</keyword>
<evidence type="ECO:0000256" key="4">
    <source>
        <dbReference type="ARBA" id="ARBA00022598"/>
    </source>
</evidence>
<dbReference type="Gene3D" id="3.40.1190.10">
    <property type="entry name" value="Mur-like, catalytic domain"/>
    <property type="match status" value="1"/>
</dbReference>
<dbReference type="PANTHER" id="PTHR43692">
    <property type="entry name" value="UDP-N-ACETYLMURAMOYLALANINE--D-GLUTAMATE LIGASE"/>
    <property type="match status" value="1"/>
</dbReference>
<dbReference type="SUPFAM" id="SSF53244">
    <property type="entry name" value="MurD-like peptide ligases, peptide-binding domain"/>
    <property type="match status" value="1"/>
</dbReference>
<dbReference type="GO" id="GO:0071555">
    <property type="term" value="P:cell wall organization"/>
    <property type="evidence" value="ECO:0007669"/>
    <property type="project" value="UniProtKB-KW"/>
</dbReference>
<dbReference type="EMBL" id="CAFE01000188">
    <property type="protein sequence ID" value="CCD38735.1"/>
    <property type="molecule type" value="Genomic_DNA"/>
</dbReference>
<dbReference type="NCBIfam" id="TIGR01087">
    <property type="entry name" value="murD"/>
    <property type="match status" value="1"/>
</dbReference>
<sequence>MLVLGLGESGLAMARWCARHGCRLQIADTRETPPNLSELAIHKIDADFVGGVFAPELLDGGIELVAISPGLSPLAPDLGPLIAAAKERGIPVWGELELFAQALAGLGANGYAPKVIAITGTNGKTTTTALTGLLCERAGKTVAVAGNISPAMLDKLTEAIDQTALPDVWVLELSSFQLETSHTFAPDAAAVLNITQDHLDWHGGLDAYAVAKGRIFGPRTTRVLNRDDVRTMALAKNIAQDRVVTFGLNEPSFVGDYGLLRDNGMLWLVEGIDQDASDEPAPSRRRRQKDEAAPNVVSRRLMPADALRIRGLHNAANALAALALARAIDLPLAALLHGLREYRGEPHRVEVIAQIDGVDYVDDSKGTNVGATVAALDGLVQRVVLIAGGDGKGQDFSPLEAPVERWARAVMLIGRDALRIRETLASTGVALEDHATLEAATNAAARIAEAGDAVLLSPACASLDMFRNYAHRANVFRSAVEDIATDIAAARGVML</sequence>
<protein>
    <recommendedName>
        <fullName evidence="7 8">UDP-N-acetylmuramoylalanine--D-glutamate ligase</fullName>
        <ecNumber evidence="7 8">6.3.2.9</ecNumber>
    </recommendedName>
    <alternativeName>
        <fullName evidence="7">D-glutamic acid-adding enzyme</fullName>
    </alternativeName>
    <alternativeName>
        <fullName evidence="7">UDP-N-acetylmuramoyl-L-alanyl-D-glutamate synthetase</fullName>
    </alternativeName>
</protein>
<dbReference type="Pfam" id="PF21799">
    <property type="entry name" value="MurD-like_N"/>
    <property type="match status" value="1"/>
</dbReference>
<dbReference type="AlphaFoldDB" id="G4MC56"/>
<comment type="function">
    <text evidence="7 8">Cell wall formation. Catalyzes the addition of glutamate to the nucleotide precursor UDP-N-acetylmuramoyl-L-alanine (UMA).</text>
</comment>
<evidence type="ECO:0000256" key="8">
    <source>
        <dbReference type="RuleBase" id="RU003664"/>
    </source>
</evidence>
<evidence type="ECO:0000256" key="5">
    <source>
        <dbReference type="ARBA" id="ARBA00022741"/>
    </source>
</evidence>
<dbReference type="HAMAP" id="MF_00639">
    <property type="entry name" value="MurD"/>
    <property type="match status" value="1"/>
</dbReference>
<dbReference type="STRING" id="1055526.BKIR_c34_2541"/>
<evidence type="ECO:0000313" key="12">
    <source>
        <dbReference type="EMBL" id="CCD38735.1"/>
    </source>
</evidence>
<dbReference type="GO" id="GO:0008764">
    <property type="term" value="F:UDP-N-acetylmuramoylalanine-D-glutamate ligase activity"/>
    <property type="evidence" value="ECO:0007669"/>
    <property type="project" value="UniProtKB-UniRule"/>
</dbReference>
<comment type="caution">
    <text evidence="12">The sequence shown here is derived from an EMBL/GenBank/DDBJ whole genome shotgun (WGS) entry which is preliminary data.</text>
</comment>
<dbReference type="SUPFAM" id="SSF53623">
    <property type="entry name" value="MurD-like peptide ligases, catalytic domain"/>
    <property type="match status" value="1"/>
</dbReference>
<keyword evidence="7 8" id="KW-0573">Peptidoglycan synthesis</keyword>
<dbReference type="SUPFAM" id="SSF51984">
    <property type="entry name" value="MurCD N-terminal domain"/>
    <property type="match status" value="1"/>
</dbReference>
<dbReference type="InterPro" id="IPR036615">
    <property type="entry name" value="Mur_ligase_C_dom_sf"/>
</dbReference>
<reference evidence="12 13" key="2">
    <citation type="submission" date="2011-10" db="EMBL/GenBank/DDBJ databases">
        <title>Draft genome sequence of Candidatus Burkholderia kirkii.</title>
        <authorList>
            <person name="Carlier A.L."/>
            <person name="Eberl L."/>
        </authorList>
    </citation>
    <scope>NUCLEOTIDE SEQUENCE [LARGE SCALE GENOMIC DNA]</scope>
    <source>
        <strain evidence="12 13">UZHbot1</strain>
    </source>
</reference>
<evidence type="ECO:0000256" key="6">
    <source>
        <dbReference type="ARBA" id="ARBA00022840"/>
    </source>
</evidence>
<evidence type="ECO:0000256" key="1">
    <source>
        <dbReference type="ARBA" id="ARBA00004496"/>
    </source>
</evidence>
<dbReference type="GO" id="GO:0051301">
    <property type="term" value="P:cell division"/>
    <property type="evidence" value="ECO:0007669"/>
    <property type="project" value="UniProtKB-KW"/>
</dbReference>
<evidence type="ECO:0000256" key="3">
    <source>
        <dbReference type="ARBA" id="ARBA00022490"/>
    </source>
</evidence>
<dbReference type="PANTHER" id="PTHR43692:SF1">
    <property type="entry name" value="UDP-N-ACETYLMURAMOYLALANINE--D-GLUTAMATE LIGASE"/>
    <property type="match status" value="1"/>
</dbReference>
<evidence type="ECO:0000313" key="13">
    <source>
        <dbReference type="Proteomes" id="UP000003511"/>
    </source>
</evidence>
<dbReference type="Pfam" id="PF02875">
    <property type="entry name" value="Mur_ligase_C"/>
    <property type="match status" value="1"/>
</dbReference>
<feature type="region of interest" description="Disordered" evidence="9">
    <location>
        <begin position="275"/>
        <end position="294"/>
    </location>
</feature>
<keyword evidence="7 8" id="KW-0961">Cell wall biogenesis/degradation</keyword>
<dbReference type="EC" id="6.3.2.9" evidence="7 8"/>
<dbReference type="Proteomes" id="UP000003511">
    <property type="component" value="Unassembled WGS sequence"/>
</dbReference>
<comment type="pathway">
    <text evidence="2 7 8">Cell wall biogenesis; peptidoglycan biosynthesis.</text>
</comment>
<comment type="subcellular location">
    <subcellularLocation>
        <location evidence="1 7 8">Cytoplasm</location>
    </subcellularLocation>
</comment>
<dbReference type="GO" id="GO:0005524">
    <property type="term" value="F:ATP binding"/>
    <property type="evidence" value="ECO:0007669"/>
    <property type="project" value="UniProtKB-UniRule"/>
</dbReference>
<dbReference type="GO" id="GO:0005737">
    <property type="term" value="C:cytoplasm"/>
    <property type="evidence" value="ECO:0007669"/>
    <property type="project" value="UniProtKB-SubCell"/>
</dbReference>
<evidence type="ECO:0000256" key="7">
    <source>
        <dbReference type="HAMAP-Rule" id="MF_00639"/>
    </source>
</evidence>
<feature type="domain" description="Mur ligase central" evidence="11">
    <location>
        <begin position="118"/>
        <end position="325"/>
    </location>
</feature>
<dbReference type="Pfam" id="PF08245">
    <property type="entry name" value="Mur_ligase_M"/>
    <property type="match status" value="1"/>
</dbReference>
<dbReference type="Gene3D" id="3.40.50.720">
    <property type="entry name" value="NAD(P)-binding Rossmann-like Domain"/>
    <property type="match status" value="1"/>
</dbReference>
<organism evidence="12 13">
    <name type="scientific">Candidatus Paraburkholderia kirkii UZHbot1</name>
    <dbReference type="NCBI Taxonomy" id="1055526"/>
    <lineage>
        <taxon>Bacteria</taxon>
        <taxon>Pseudomonadati</taxon>
        <taxon>Pseudomonadota</taxon>
        <taxon>Betaproteobacteria</taxon>
        <taxon>Burkholderiales</taxon>
        <taxon>Burkholderiaceae</taxon>
        <taxon>Paraburkholderia</taxon>
    </lineage>
</organism>
<feature type="binding site" evidence="7">
    <location>
        <begin position="120"/>
        <end position="126"/>
    </location>
    <ligand>
        <name>ATP</name>
        <dbReference type="ChEBI" id="CHEBI:30616"/>
    </ligand>
</feature>